<proteinExistence type="predicted"/>
<dbReference type="AlphaFoldDB" id="A0A1S8LCP1"/>
<keyword evidence="4" id="KW-1185">Reference proteome</keyword>
<dbReference type="RefSeq" id="WP_176091656.1">
    <property type="nucleotide sequence ID" value="NZ_CP096983.1"/>
</dbReference>
<dbReference type="EMBL" id="CP096983">
    <property type="protein sequence ID" value="URZ10993.1"/>
    <property type="molecule type" value="Genomic_DNA"/>
</dbReference>
<keyword evidence="2" id="KW-0472">Membrane</keyword>
<dbReference type="SUPFAM" id="SSF57884">
    <property type="entry name" value="Ada DNA repair protein, N-terminal domain (N-Ada 10)"/>
    <property type="match status" value="1"/>
</dbReference>
<evidence type="ECO:0000313" key="3">
    <source>
        <dbReference type="EMBL" id="URZ10993.1"/>
    </source>
</evidence>
<reference evidence="3 4" key="1">
    <citation type="submission" date="2022-04" db="EMBL/GenBank/DDBJ databases">
        <title>Genome sequence of C. roseum typestrain.</title>
        <authorList>
            <person name="Poehlein A."/>
            <person name="Schoch T."/>
            <person name="Duerre P."/>
            <person name="Daniel R."/>
        </authorList>
    </citation>
    <scope>NUCLEOTIDE SEQUENCE [LARGE SCALE GENOMIC DNA]</scope>
    <source>
        <strain evidence="3 4">DSM 7320</strain>
    </source>
</reference>
<protein>
    <submittedName>
        <fullName evidence="3">Uncharacterized protein</fullName>
    </submittedName>
</protein>
<sequence>MKKKFYTEVWFMWLMLFVFAPVGIILLAKYHNNSKFKKSLISVLFIFVFLIEICTYVGIGASSNQSVASNLPKKSVQKVIYKKLSASDRELLKMKYSDFSDDKKTQFSNIEAKYGELSTKDQASISDNYQRLENEKKGAESAQSQPNQNNSVQNSTPPAQSQPQPEQQQNPTVSQEQQGQHQSQQQNTQNAQPNNQTVQQPEQNQNQGETVYITNTGKKYHRAGCKYLRRSQIQISLKDAKAQGYTPCEICNP</sequence>
<feature type="compositionally biased region" description="Low complexity" evidence="1">
    <location>
        <begin position="141"/>
        <end position="207"/>
    </location>
</feature>
<gene>
    <name evidence="3" type="ORF">CROST_017090</name>
</gene>
<evidence type="ECO:0000256" key="2">
    <source>
        <dbReference type="SAM" id="Phobius"/>
    </source>
</evidence>
<dbReference type="STRING" id="84029.CROST_42040"/>
<dbReference type="Gene3D" id="3.40.10.10">
    <property type="entry name" value="DNA Methylphosphotriester Repair Domain"/>
    <property type="match status" value="1"/>
</dbReference>
<dbReference type="Proteomes" id="UP000190951">
    <property type="component" value="Chromosome"/>
</dbReference>
<keyword evidence="2" id="KW-1133">Transmembrane helix</keyword>
<dbReference type="InterPro" id="IPR035451">
    <property type="entry name" value="Ada-like_dom_sf"/>
</dbReference>
<feature type="transmembrane region" description="Helical" evidence="2">
    <location>
        <begin position="40"/>
        <end position="59"/>
    </location>
</feature>
<name>A0A1S8LCP1_9CLOT</name>
<feature type="transmembrane region" description="Helical" evidence="2">
    <location>
        <begin position="12"/>
        <end position="28"/>
    </location>
</feature>
<organism evidence="3 4">
    <name type="scientific">Clostridium felsineum</name>
    <dbReference type="NCBI Taxonomy" id="36839"/>
    <lineage>
        <taxon>Bacteria</taxon>
        <taxon>Bacillati</taxon>
        <taxon>Bacillota</taxon>
        <taxon>Clostridia</taxon>
        <taxon>Eubacteriales</taxon>
        <taxon>Clostridiaceae</taxon>
        <taxon>Clostridium</taxon>
    </lineage>
</organism>
<dbReference type="KEGG" id="crw:CROST_017090"/>
<keyword evidence="2" id="KW-0812">Transmembrane</keyword>
<evidence type="ECO:0000256" key="1">
    <source>
        <dbReference type="SAM" id="MobiDB-lite"/>
    </source>
</evidence>
<feature type="region of interest" description="Disordered" evidence="1">
    <location>
        <begin position="132"/>
        <end position="207"/>
    </location>
</feature>
<evidence type="ECO:0000313" key="4">
    <source>
        <dbReference type="Proteomes" id="UP000190951"/>
    </source>
</evidence>
<accession>A0A1S8LCP1</accession>